<dbReference type="Gene3D" id="1.10.12.10">
    <property type="entry name" value="Lyase 2-enoyl-coa Hydratase, Chain A, domain 2"/>
    <property type="match status" value="1"/>
</dbReference>
<dbReference type="NCBIfam" id="NF005700">
    <property type="entry name" value="PRK07511.1"/>
    <property type="match status" value="1"/>
</dbReference>
<evidence type="ECO:0000256" key="2">
    <source>
        <dbReference type="RuleBase" id="RU003707"/>
    </source>
</evidence>
<dbReference type="InterPro" id="IPR029045">
    <property type="entry name" value="ClpP/crotonase-like_dom_sf"/>
</dbReference>
<name>A0A5A9ZCV4_9RHOB</name>
<evidence type="ECO:0000313" key="4">
    <source>
        <dbReference type="Proteomes" id="UP000325291"/>
    </source>
</evidence>
<comment type="similarity">
    <text evidence="1 2">Belongs to the enoyl-CoA hydratase/isomerase family.</text>
</comment>
<dbReference type="Pfam" id="PF00378">
    <property type="entry name" value="ECH_1"/>
    <property type="match status" value="1"/>
</dbReference>
<evidence type="ECO:0000256" key="1">
    <source>
        <dbReference type="ARBA" id="ARBA00005254"/>
    </source>
</evidence>
<dbReference type="InterPro" id="IPR018376">
    <property type="entry name" value="Enoyl-CoA_hyd/isom_CS"/>
</dbReference>
<dbReference type="PANTHER" id="PTHR43459">
    <property type="entry name" value="ENOYL-COA HYDRATASE"/>
    <property type="match status" value="1"/>
</dbReference>
<comment type="caution">
    <text evidence="3">The sequence shown here is derived from an EMBL/GenBank/DDBJ whole genome shotgun (WGS) entry which is preliminary data.</text>
</comment>
<organism evidence="3 4">
    <name type="scientific">Aquicoccus porphyridii</name>
    <dbReference type="NCBI Taxonomy" id="1852029"/>
    <lineage>
        <taxon>Bacteria</taxon>
        <taxon>Pseudomonadati</taxon>
        <taxon>Pseudomonadota</taxon>
        <taxon>Alphaproteobacteria</taxon>
        <taxon>Rhodobacterales</taxon>
        <taxon>Paracoccaceae</taxon>
        <taxon>Aquicoccus</taxon>
    </lineage>
</organism>
<dbReference type="PROSITE" id="PS00166">
    <property type="entry name" value="ENOYL_COA_HYDRATASE"/>
    <property type="match status" value="1"/>
</dbReference>
<keyword evidence="4" id="KW-1185">Reference proteome</keyword>
<evidence type="ECO:0000313" key="3">
    <source>
        <dbReference type="EMBL" id="KAA0914990.1"/>
    </source>
</evidence>
<dbReference type="PANTHER" id="PTHR43459:SF1">
    <property type="entry name" value="EG:BACN32G11.4 PROTEIN"/>
    <property type="match status" value="1"/>
</dbReference>
<sequence>MKDDVTEVRANYQGSLLVVTLDGPSTRNAIGPDVYTEIRRHLLEAEQVASVRAIVLTGANGFFSSGGNVRALKASGQTTLAGVSGNTDKLNATIKGIRGCPKPVIAAIEGGASGAGFSMCLACDMIVASETANFTAAYVRVGLTPDGGATHFLRGALPAQLVNEICMLGLPIPAPRLASAGVVNRLAPEGRVLDAALELAGGLANGPANALCTIKRLVGAAEACDLATQLEDEARSINLARFGPEAAEGLSAFLEKRRPDFVSLQEEAYQ</sequence>
<dbReference type="EMBL" id="VINQ01000007">
    <property type="protein sequence ID" value="KAA0914990.1"/>
    <property type="molecule type" value="Genomic_DNA"/>
</dbReference>
<dbReference type="InterPro" id="IPR014748">
    <property type="entry name" value="Enoyl-CoA_hydra_C"/>
</dbReference>
<dbReference type="AlphaFoldDB" id="A0A5A9ZCV4"/>
<dbReference type="NCBIfam" id="NF046063">
    <property type="entry name" value="oxepin_alt"/>
    <property type="match status" value="1"/>
</dbReference>
<dbReference type="GO" id="GO:0003824">
    <property type="term" value="F:catalytic activity"/>
    <property type="evidence" value="ECO:0007669"/>
    <property type="project" value="InterPro"/>
</dbReference>
<protein>
    <submittedName>
        <fullName evidence="3">Enoyl-CoA hydratase</fullName>
    </submittedName>
</protein>
<reference evidence="3 4" key="1">
    <citation type="submission" date="2019-07" db="EMBL/GenBank/DDBJ databases">
        <title>Aquicoccus porphyridii gen. nov., sp. nov., isolated from a small marine red alga, Porphyridium marinum.</title>
        <authorList>
            <person name="Liu L."/>
        </authorList>
    </citation>
    <scope>NUCLEOTIDE SEQUENCE [LARGE SCALE GENOMIC DNA]</scope>
    <source>
        <strain evidence="3 4">L1 8-17</strain>
    </source>
</reference>
<dbReference type="Gene3D" id="3.90.226.10">
    <property type="entry name" value="2-enoyl-CoA Hydratase, Chain A, domain 1"/>
    <property type="match status" value="1"/>
</dbReference>
<accession>A0A5A9ZCV4</accession>
<gene>
    <name evidence="3" type="ORF">FLO80_11435</name>
</gene>
<dbReference type="Proteomes" id="UP000325291">
    <property type="component" value="Unassembled WGS sequence"/>
</dbReference>
<dbReference type="CDD" id="cd06558">
    <property type="entry name" value="crotonase-like"/>
    <property type="match status" value="1"/>
</dbReference>
<dbReference type="RefSeq" id="WP_111368561.1">
    <property type="nucleotide sequence ID" value="NZ_VINQ01000007.1"/>
</dbReference>
<dbReference type="SUPFAM" id="SSF52096">
    <property type="entry name" value="ClpP/crotonase"/>
    <property type="match status" value="1"/>
</dbReference>
<proteinExistence type="inferred from homology"/>
<dbReference type="InterPro" id="IPR001753">
    <property type="entry name" value="Enoyl-CoA_hydra/iso"/>
</dbReference>